<dbReference type="EMBL" id="KZ805534">
    <property type="protein sequence ID" value="PVH94458.1"/>
    <property type="molecule type" value="Genomic_DNA"/>
</dbReference>
<protein>
    <submittedName>
        <fullName evidence="2">Uncharacterized protein</fullName>
    </submittedName>
</protein>
<keyword evidence="1" id="KW-0732">Signal</keyword>
<evidence type="ECO:0000256" key="1">
    <source>
        <dbReference type="SAM" id="SignalP"/>
    </source>
</evidence>
<feature type="chain" id="PRO_5016144633" evidence="1">
    <location>
        <begin position="21"/>
        <end position="174"/>
    </location>
</feature>
<accession>A0A2V1D8R7</accession>
<dbReference type="AlphaFoldDB" id="A0A2V1D8R7"/>
<evidence type="ECO:0000313" key="2">
    <source>
        <dbReference type="EMBL" id="PVH94458.1"/>
    </source>
</evidence>
<name>A0A2V1D8R7_9PLEO</name>
<proteinExistence type="predicted"/>
<gene>
    <name evidence="2" type="ORF">DM02DRAFT_676188</name>
</gene>
<keyword evidence="3" id="KW-1185">Reference proteome</keyword>
<organism evidence="2 3">
    <name type="scientific">Periconia macrospinosa</name>
    <dbReference type="NCBI Taxonomy" id="97972"/>
    <lineage>
        <taxon>Eukaryota</taxon>
        <taxon>Fungi</taxon>
        <taxon>Dikarya</taxon>
        <taxon>Ascomycota</taxon>
        <taxon>Pezizomycotina</taxon>
        <taxon>Dothideomycetes</taxon>
        <taxon>Pleosporomycetidae</taxon>
        <taxon>Pleosporales</taxon>
        <taxon>Massarineae</taxon>
        <taxon>Periconiaceae</taxon>
        <taxon>Periconia</taxon>
    </lineage>
</organism>
<reference evidence="2 3" key="1">
    <citation type="journal article" date="2018" name="Sci. Rep.">
        <title>Comparative genomics provides insights into the lifestyle and reveals functional heterogeneity of dark septate endophytic fungi.</title>
        <authorList>
            <person name="Knapp D.G."/>
            <person name="Nemeth J.B."/>
            <person name="Barry K."/>
            <person name="Hainaut M."/>
            <person name="Henrissat B."/>
            <person name="Johnson J."/>
            <person name="Kuo A."/>
            <person name="Lim J.H.P."/>
            <person name="Lipzen A."/>
            <person name="Nolan M."/>
            <person name="Ohm R.A."/>
            <person name="Tamas L."/>
            <person name="Grigoriev I.V."/>
            <person name="Spatafora J.W."/>
            <person name="Nagy L.G."/>
            <person name="Kovacs G.M."/>
        </authorList>
    </citation>
    <scope>NUCLEOTIDE SEQUENCE [LARGE SCALE GENOMIC DNA]</scope>
    <source>
        <strain evidence="2 3">DSE2036</strain>
    </source>
</reference>
<feature type="signal peptide" evidence="1">
    <location>
        <begin position="1"/>
        <end position="20"/>
    </location>
</feature>
<dbReference type="OrthoDB" id="3770142at2759"/>
<dbReference type="Proteomes" id="UP000244855">
    <property type="component" value="Unassembled WGS sequence"/>
</dbReference>
<sequence length="174" mass="18758">MRSTTTTSLSLLLLAPTALCDFTIYAAGVGGTGITDNLNGWQVYPKTAGVIKCDIALEWIWRQGPDVSGGQYGVRCKYSEKGKTCSRAGAGDKIEVLEFNTKPRAGDTTRTHFTYYADRGGAMIDLNGKNLGTCRPVPNEHFYCGGSIGRTEGTKMLDCTSALVANDFRKPNNS</sequence>
<evidence type="ECO:0000313" key="3">
    <source>
        <dbReference type="Proteomes" id="UP000244855"/>
    </source>
</evidence>